<evidence type="ECO:0000313" key="4">
    <source>
        <dbReference type="EMBL" id="AXL95245.1"/>
    </source>
</evidence>
<dbReference type="FunFam" id="3.40.50.2000:FF:000120">
    <property type="entry name" value="UDP-glycosyltransferase 76C1"/>
    <property type="match status" value="1"/>
</dbReference>
<dbReference type="AlphaFoldDB" id="A0A3S7QI86"/>
<dbReference type="GO" id="GO:0080044">
    <property type="term" value="F:quercetin 7-O-glucosyltransferase activity"/>
    <property type="evidence" value="ECO:0007669"/>
    <property type="project" value="TreeGrafter"/>
</dbReference>
<dbReference type="SUPFAM" id="SSF53756">
    <property type="entry name" value="UDP-Glycosyltransferase/glycogen phosphorylase"/>
    <property type="match status" value="1"/>
</dbReference>
<name>A0A3S7QI86_ANDPA</name>
<dbReference type="FunFam" id="3.40.50.2000:FF:000060">
    <property type="entry name" value="Glycosyltransferase"/>
    <property type="match status" value="1"/>
</dbReference>
<dbReference type="PANTHER" id="PTHR11926:SF1464">
    <property type="entry name" value="UDP-GLYCOSYLTRANSFERASE 76B1-LIKE"/>
    <property type="match status" value="1"/>
</dbReference>
<dbReference type="Gene3D" id="3.40.50.2000">
    <property type="entry name" value="Glycogen Phosphorylase B"/>
    <property type="match status" value="2"/>
</dbReference>
<dbReference type="GO" id="GO:0080043">
    <property type="term" value="F:quercetin 3-O-glucosyltransferase activity"/>
    <property type="evidence" value="ECO:0007669"/>
    <property type="project" value="TreeGrafter"/>
</dbReference>
<sequence>MSRVVLFPYPAQGHINPMFQLANILHHTIGFAISVVYTQHNAPDISRYPHFQFHLISDPVTDDNSLIPFRGNAINVLNARCARPFKLCLARILSEENNATVRCIITDAMWYSTQAVADELNVSRIVLRTASVHSSLVYAALPLFHQTGYLTSMEARAEDAVPEFQPIKVKDIPTFGAKDQNSIVEFFSNVFTETKRSSALIFNTFEELESPDLAKLRRQFDMPVFAIGPFNKRFSAAETSLRKQDRSSIDWLDTHAPQSVLYVSFGSIAAMDKTTFLEVAWGLANSGQPFLWVVRPGSINGAASAGSEVLPAEWAEKVSGRSCVVEWAPQQEVLAHSSVGGFWTHSGWNSTVESICEGVPMMCAPYFADQMINARWVSEVWRIAINLERVFARRDVEEGIRRLMTTAEGVEMRRRVAALKETAAACLGPGGSSYEALVGLSKFIMELG</sequence>
<keyword evidence="3 4" id="KW-0808">Transferase</keyword>
<organism evidence="4">
    <name type="scientific">Andrographis paniculata</name>
    <name type="common">Creat</name>
    <name type="synonym">Justicia paniculata</name>
    <dbReference type="NCBI Taxonomy" id="175694"/>
    <lineage>
        <taxon>Eukaryota</taxon>
        <taxon>Viridiplantae</taxon>
        <taxon>Streptophyta</taxon>
        <taxon>Embryophyta</taxon>
        <taxon>Tracheophyta</taxon>
        <taxon>Spermatophyta</taxon>
        <taxon>Magnoliopsida</taxon>
        <taxon>eudicotyledons</taxon>
        <taxon>Gunneridae</taxon>
        <taxon>Pentapetalae</taxon>
        <taxon>asterids</taxon>
        <taxon>lamiids</taxon>
        <taxon>Lamiales</taxon>
        <taxon>Acanthaceae</taxon>
        <taxon>Acanthoideae</taxon>
        <taxon>Andrographideae</taxon>
        <taxon>Andrographis</taxon>
    </lineage>
</organism>
<dbReference type="PANTHER" id="PTHR11926">
    <property type="entry name" value="GLUCOSYL/GLUCURONOSYL TRANSFERASES"/>
    <property type="match status" value="1"/>
</dbReference>
<dbReference type="Pfam" id="PF00201">
    <property type="entry name" value="UDPGT"/>
    <property type="match status" value="1"/>
</dbReference>
<protein>
    <submittedName>
        <fullName evidence="4">UDP-glycosyltransferase</fullName>
    </submittedName>
</protein>
<comment type="similarity">
    <text evidence="1">Belongs to the UDP-glycosyltransferase family.</text>
</comment>
<proteinExistence type="evidence at transcript level"/>
<evidence type="ECO:0000256" key="2">
    <source>
        <dbReference type="ARBA" id="ARBA00022676"/>
    </source>
</evidence>
<dbReference type="InterPro" id="IPR002213">
    <property type="entry name" value="UDP_glucos_trans"/>
</dbReference>
<evidence type="ECO:0000256" key="1">
    <source>
        <dbReference type="ARBA" id="ARBA00009995"/>
    </source>
</evidence>
<reference evidence="4" key="1">
    <citation type="journal article" date="2018" name="Plant J.">
        <title>The medicinal plant Andrographis paniculata genome provides insight into biosynthesis of the bioactive diterpenoid neoandrographolide.</title>
        <authorList>
            <person name="Sun W."/>
            <person name="Leng L."/>
            <person name="Yin Q."/>
            <person name="Xu M."/>
            <person name="Huang M."/>
            <person name="Xu Z."/>
            <person name="Zhang Y."/>
            <person name="Yao H."/>
            <person name="Wang C."/>
            <person name="Xiong C."/>
            <person name="Chen S."/>
            <person name="Jiang C."/>
            <person name="Xie N."/>
            <person name="Zheng X."/>
            <person name="Wang Y."/>
            <person name="Song C."/>
            <person name="Peters R.J."/>
            <person name="Chen S."/>
        </authorList>
    </citation>
    <scope>NUCLEOTIDE SEQUENCE</scope>
    <source>
        <strain evidence="4">CXL_14712</strain>
    </source>
</reference>
<keyword evidence="2" id="KW-0328">Glycosyltransferase</keyword>
<evidence type="ECO:0000256" key="3">
    <source>
        <dbReference type="ARBA" id="ARBA00022679"/>
    </source>
</evidence>
<dbReference type="EMBL" id="MF285070">
    <property type="protein sequence ID" value="AXL95245.1"/>
    <property type="molecule type" value="mRNA"/>
</dbReference>
<dbReference type="CDD" id="cd03784">
    <property type="entry name" value="GT1_Gtf-like"/>
    <property type="match status" value="1"/>
</dbReference>
<dbReference type="GO" id="GO:0016138">
    <property type="term" value="P:glycoside biosynthetic process"/>
    <property type="evidence" value="ECO:0007669"/>
    <property type="project" value="UniProtKB-ARBA"/>
</dbReference>
<accession>A0A3S7QI86</accession>